<dbReference type="RefSeq" id="WP_010766256.1">
    <property type="nucleotide sequence ID" value="NZ_ASWB01000003.1"/>
</dbReference>
<evidence type="ECO:0000313" key="7">
    <source>
        <dbReference type="Proteomes" id="UP000013781"/>
    </source>
</evidence>
<organism evidence="5 7">
    <name type="scientific">Enterococcus moraviensis ATCC BAA-383</name>
    <dbReference type="NCBI Taxonomy" id="1158609"/>
    <lineage>
        <taxon>Bacteria</taxon>
        <taxon>Bacillati</taxon>
        <taxon>Bacillota</taxon>
        <taxon>Bacilli</taxon>
        <taxon>Lactobacillales</taxon>
        <taxon>Enterococcaceae</taxon>
        <taxon>Enterococcus</taxon>
    </lineage>
</organism>
<sequence>MKSGKVTHFSDVQEIAIYLDPLFEKEQEKIAYLYVKLLNKHCRFIESLDEADIAITFAEISTTSFVITEMKAVVINAANSLSAFRGAMYLAKKIRTGDEIEFGTIHEVIAERIVMIDIGRKYFSPIGLHQILEEMAFNGCNFLQLHFSEDTGFRIESSRHPQLVSEKFLTKKEVTELIRYAAYLHIEIIPDIDTPGHMAHVLKDFPQWQLTKEHSLLQLQKVPSALDITNEHAVTFALSLYQEFMDLFVASRYFHIGADEFVDFNQFEQYPTLRNDGIRKFEAYVNTVATFVSRHGFIPRVWNDAFLRSGKNTTLTKDIEITYWTKWQKEMAPVQRFLDEGYSVVNVNDNYLYYVLGENAGYIYPTAEKIKKEWQPTLFASKQRISIDQFDKIKGISLAVWCDLPEAKDEKAIIEELKELMEGFSFHFYDVV</sequence>
<evidence type="ECO:0000313" key="8">
    <source>
        <dbReference type="Proteomes" id="UP000014157"/>
    </source>
</evidence>
<reference evidence="5 7" key="1">
    <citation type="submission" date="2013-02" db="EMBL/GenBank/DDBJ databases">
        <title>The Genome Sequence of Enterococcus moraviensis BAA-383.</title>
        <authorList>
            <consortium name="The Broad Institute Genome Sequencing Platform"/>
            <consortium name="The Broad Institute Genome Sequencing Center for Infectious Disease"/>
            <person name="Earl A.M."/>
            <person name="Gilmore M.S."/>
            <person name="Lebreton F."/>
            <person name="Walker B."/>
            <person name="Young S.K."/>
            <person name="Zeng Q."/>
            <person name="Gargeya S."/>
            <person name="Fitzgerald M."/>
            <person name="Haas B."/>
            <person name="Abouelleil A."/>
            <person name="Alvarado L."/>
            <person name="Arachchi H.M."/>
            <person name="Berlin A.M."/>
            <person name="Chapman S.B."/>
            <person name="Dewar J."/>
            <person name="Goldberg J."/>
            <person name="Griggs A."/>
            <person name="Gujja S."/>
            <person name="Hansen M."/>
            <person name="Howarth C."/>
            <person name="Imamovic A."/>
            <person name="Larimer J."/>
            <person name="McCowan C."/>
            <person name="Murphy C."/>
            <person name="Neiman D."/>
            <person name="Pearson M."/>
            <person name="Priest M."/>
            <person name="Roberts A."/>
            <person name="Saif S."/>
            <person name="Shea T."/>
            <person name="Sisk P."/>
            <person name="Sykes S."/>
            <person name="Wortman J."/>
            <person name="Nusbaum C."/>
            <person name="Birren B."/>
        </authorList>
    </citation>
    <scope>NUCLEOTIDE SEQUENCE [LARGE SCALE GENOMIC DNA]</scope>
    <source>
        <strain evidence="5 7">ATCC BAA-383</strain>
    </source>
</reference>
<accession>R2T8L7</accession>
<dbReference type="EMBL" id="AJAS01000024">
    <property type="protein sequence ID" value="EOH96574.1"/>
    <property type="molecule type" value="Genomic_DNA"/>
</dbReference>
<proteinExistence type="inferred from homology"/>
<evidence type="ECO:0000313" key="6">
    <source>
        <dbReference type="EMBL" id="EOT66000.1"/>
    </source>
</evidence>
<dbReference type="InterPro" id="IPR025705">
    <property type="entry name" value="Beta_hexosaminidase_sua/sub"/>
</dbReference>
<gene>
    <name evidence="6" type="ORF">I586_02269</name>
    <name evidence="5" type="ORF">UAY_02942</name>
</gene>
<dbReference type="PANTHER" id="PTHR43678:SF1">
    <property type="entry name" value="BETA-N-ACETYLHEXOSAMINIDASE"/>
    <property type="match status" value="1"/>
</dbReference>
<dbReference type="SUPFAM" id="SSF51445">
    <property type="entry name" value="(Trans)glycosidases"/>
    <property type="match status" value="1"/>
</dbReference>
<dbReference type="Proteomes" id="UP000013781">
    <property type="component" value="Unassembled WGS sequence"/>
</dbReference>
<dbReference type="Pfam" id="PF00728">
    <property type="entry name" value="Glyco_hydro_20"/>
    <property type="match status" value="1"/>
</dbReference>
<evidence type="ECO:0000256" key="1">
    <source>
        <dbReference type="ARBA" id="ARBA00006285"/>
    </source>
</evidence>
<evidence type="ECO:0000313" key="5">
    <source>
        <dbReference type="EMBL" id="EOH96574.1"/>
    </source>
</evidence>
<dbReference type="PRINTS" id="PR00738">
    <property type="entry name" value="GLHYDRLASE20"/>
</dbReference>
<dbReference type="GO" id="GO:0004563">
    <property type="term" value="F:beta-N-acetylhexosaminidase activity"/>
    <property type="evidence" value="ECO:0007669"/>
    <property type="project" value="InterPro"/>
</dbReference>
<reference evidence="6 8" key="2">
    <citation type="submission" date="2013-03" db="EMBL/GenBank/DDBJ databases">
        <title>The Genome Sequence of Enterococcus moraviensis BAA-383 (PacBio/Illumina hybrid assembly).</title>
        <authorList>
            <consortium name="The Broad Institute Genomics Platform"/>
            <consortium name="The Broad Institute Genome Sequencing Center for Infectious Disease"/>
            <person name="Earl A."/>
            <person name="Russ C."/>
            <person name="Gilmore M."/>
            <person name="Surin D."/>
            <person name="Walker B."/>
            <person name="Young S."/>
            <person name="Zeng Q."/>
            <person name="Gargeya S."/>
            <person name="Fitzgerald M."/>
            <person name="Haas B."/>
            <person name="Abouelleil A."/>
            <person name="Allen A.W."/>
            <person name="Alvarado L."/>
            <person name="Arachchi H.M."/>
            <person name="Berlin A.M."/>
            <person name="Chapman S.B."/>
            <person name="Gainer-Dewar J."/>
            <person name="Goldberg J."/>
            <person name="Griggs A."/>
            <person name="Gujja S."/>
            <person name="Hansen M."/>
            <person name="Howarth C."/>
            <person name="Imamovic A."/>
            <person name="Ireland A."/>
            <person name="Larimer J."/>
            <person name="McCowan C."/>
            <person name="Murphy C."/>
            <person name="Pearson M."/>
            <person name="Poon T.W."/>
            <person name="Priest M."/>
            <person name="Roberts A."/>
            <person name="Saif S."/>
            <person name="Shea T."/>
            <person name="Sisk P."/>
            <person name="Sykes S."/>
            <person name="Wortman J."/>
            <person name="Nusbaum C."/>
            <person name="Birren B."/>
        </authorList>
    </citation>
    <scope>NUCLEOTIDE SEQUENCE [LARGE SCALE GENOMIC DNA]</scope>
    <source>
        <strain evidence="6 8">ATCC BAA-383</strain>
    </source>
</reference>
<protein>
    <recommendedName>
        <fullName evidence="4">Glycoside hydrolase family 20 catalytic domain-containing protein</fullName>
    </recommendedName>
</protein>
<keyword evidence="2" id="KW-0378">Hydrolase</keyword>
<name>R2T8L7_9ENTE</name>
<evidence type="ECO:0000256" key="2">
    <source>
        <dbReference type="ARBA" id="ARBA00022801"/>
    </source>
</evidence>
<dbReference type="Gene3D" id="3.20.20.80">
    <property type="entry name" value="Glycosidases"/>
    <property type="match status" value="1"/>
</dbReference>
<feature type="domain" description="Glycoside hydrolase family 20 catalytic" evidence="4">
    <location>
        <begin position="112"/>
        <end position="404"/>
    </location>
</feature>
<dbReference type="Proteomes" id="UP000014157">
    <property type="component" value="Unassembled WGS sequence"/>
</dbReference>
<evidence type="ECO:0000256" key="3">
    <source>
        <dbReference type="PIRSR" id="PIRSR625705-1"/>
    </source>
</evidence>
<dbReference type="InterPro" id="IPR017853">
    <property type="entry name" value="GH"/>
</dbReference>
<dbReference type="AlphaFoldDB" id="R2T8L7"/>
<dbReference type="InterPro" id="IPR052764">
    <property type="entry name" value="GH20_Enzymes"/>
</dbReference>
<dbReference type="InterPro" id="IPR015883">
    <property type="entry name" value="Glyco_hydro_20_cat"/>
</dbReference>
<comment type="similarity">
    <text evidence="1">Belongs to the glycosyl hydrolase 20 family.</text>
</comment>
<evidence type="ECO:0000259" key="4">
    <source>
        <dbReference type="Pfam" id="PF00728"/>
    </source>
</evidence>
<comment type="caution">
    <text evidence="5">The sequence shown here is derived from an EMBL/GenBank/DDBJ whole genome shotgun (WGS) entry which is preliminary data.</text>
</comment>
<dbReference type="EMBL" id="ASWB01000003">
    <property type="protein sequence ID" value="EOT66000.1"/>
    <property type="molecule type" value="Genomic_DNA"/>
</dbReference>
<keyword evidence="8" id="KW-1185">Reference proteome</keyword>
<dbReference type="PANTHER" id="PTHR43678">
    <property type="entry name" value="PUTATIVE (AFU_ORTHOLOGUE AFUA_2G00640)-RELATED"/>
    <property type="match status" value="1"/>
</dbReference>
<dbReference type="GO" id="GO:0005975">
    <property type="term" value="P:carbohydrate metabolic process"/>
    <property type="evidence" value="ECO:0007669"/>
    <property type="project" value="InterPro"/>
</dbReference>
<dbReference type="HOGENOM" id="CLU_010969_0_0_9"/>
<feature type="active site" description="Proton donor" evidence="3">
    <location>
        <position position="260"/>
    </location>
</feature>
<dbReference type="PATRIC" id="fig|1158609.3.peg.2870"/>
<dbReference type="OrthoDB" id="1098018at2"/>
<dbReference type="STRING" id="155617.RV09_GL001475"/>
<dbReference type="CDD" id="cd06564">
    <property type="entry name" value="GH20_DspB_LnbB-like"/>
    <property type="match status" value="1"/>
</dbReference>
<dbReference type="eggNOG" id="COG3525">
    <property type="taxonomic scope" value="Bacteria"/>
</dbReference>